<feature type="domain" description="Lipase" evidence="5">
    <location>
        <begin position="11"/>
        <end position="150"/>
    </location>
</feature>
<dbReference type="OMA" id="MIAYANP"/>
<protein>
    <submittedName>
        <fullName evidence="6">GH10839</fullName>
    </submittedName>
</protein>
<proteinExistence type="inferred from homology"/>
<dbReference type="InterPro" id="IPR000734">
    <property type="entry name" value="TAG_lipase"/>
</dbReference>
<dbReference type="SUPFAM" id="SSF53474">
    <property type="entry name" value="alpha/beta-Hydrolases"/>
    <property type="match status" value="1"/>
</dbReference>
<dbReference type="InParanoid" id="B4JAK7"/>
<sequence>MEQNHTDIFSEISALDPAFPLFYLNAGIIKHLSKDDAEFVDVIHTDAWHYGAPFSTGTADFWPNGGTAPQPGCQNEMLNPIDLCSHQRSWWFWAESVSDRFPEKFNAVAAENWILFMLNVKKPDKAVMGHYCPTTARGNYYLQTNGETPFARGEKGLTYMYM</sequence>
<dbReference type="PANTHER" id="PTHR11610">
    <property type="entry name" value="LIPASE"/>
    <property type="match status" value="1"/>
</dbReference>
<dbReference type="Pfam" id="PF00151">
    <property type="entry name" value="Lipase"/>
    <property type="match status" value="1"/>
</dbReference>
<dbReference type="GO" id="GO:0016042">
    <property type="term" value="P:lipid catabolic process"/>
    <property type="evidence" value="ECO:0007669"/>
    <property type="project" value="TreeGrafter"/>
</dbReference>
<accession>B4JAK7</accession>
<evidence type="ECO:0000256" key="4">
    <source>
        <dbReference type="RuleBase" id="RU004262"/>
    </source>
</evidence>
<evidence type="ECO:0000313" key="6">
    <source>
        <dbReference type="EMBL" id="EDW02793.1"/>
    </source>
</evidence>
<dbReference type="GO" id="GO:0016298">
    <property type="term" value="F:lipase activity"/>
    <property type="evidence" value="ECO:0007669"/>
    <property type="project" value="InterPro"/>
</dbReference>
<dbReference type="Proteomes" id="UP000001070">
    <property type="component" value="Unassembled WGS sequence"/>
</dbReference>
<reference evidence="6 7" key="1">
    <citation type="journal article" date="2007" name="Nature">
        <title>Evolution of genes and genomes on the Drosophila phylogeny.</title>
        <authorList>
            <consortium name="Drosophila 12 Genomes Consortium"/>
            <person name="Clark A.G."/>
            <person name="Eisen M.B."/>
            <person name="Smith D.R."/>
            <person name="Bergman C.M."/>
            <person name="Oliver B."/>
            <person name="Markow T.A."/>
            <person name="Kaufman T.C."/>
            <person name="Kellis M."/>
            <person name="Gelbart W."/>
            <person name="Iyer V.N."/>
            <person name="Pollard D.A."/>
            <person name="Sackton T.B."/>
            <person name="Larracuente A.M."/>
            <person name="Singh N.D."/>
            <person name="Abad J.P."/>
            <person name="Abt D.N."/>
            <person name="Adryan B."/>
            <person name="Aguade M."/>
            <person name="Akashi H."/>
            <person name="Anderson W.W."/>
            <person name="Aquadro C.F."/>
            <person name="Ardell D.H."/>
            <person name="Arguello R."/>
            <person name="Artieri C.G."/>
            <person name="Barbash D.A."/>
            <person name="Barker D."/>
            <person name="Barsanti P."/>
            <person name="Batterham P."/>
            <person name="Batzoglou S."/>
            <person name="Begun D."/>
            <person name="Bhutkar A."/>
            <person name="Blanco E."/>
            <person name="Bosak S.A."/>
            <person name="Bradley R.K."/>
            <person name="Brand A.D."/>
            <person name="Brent M.R."/>
            <person name="Brooks A.N."/>
            <person name="Brown R.H."/>
            <person name="Butlin R.K."/>
            <person name="Caggese C."/>
            <person name="Calvi B.R."/>
            <person name="Bernardo de Carvalho A."/>
            <person name="Caspi A."/>
            <person name="Castrezana S."/>
            <person name="Celniker S.E."/>
            <person name="Chang J.L."/>
            <person name="Chapple C."/>
            <person name="Chatterji S."/>
            <person name="Chinwalla A."/>
            <person name="Civetta A."/>
            <person name="Clifton S.W."/>
            <person name="Comeron J.M."/>
            <person name="Costello J.C."/>
            <person name="Coyne J.A."/>
            <person name="Daub J."/>
            <person name="David R.G."/>
            <person name="Delcher A.L."/>
            <person name="Delehaunty K."/>
            <person name="Do C.B."/>
            <person name="Ebling H."/>
            <person name="Edwards K."/>
            <person name="Eickbush T."/>
            <person name="Evans J.D."/>
            <person name="Filipski A."/>
            <person name="Findeiss S."/>
            <person name="Freyhult E."/>
            <person name="Fulton L."/>
            <person name="Fulton R."/>
            <person name="Garcia A.C."/>
            <person name="Gardiner A."/>
            <person name="Garfield D.A."/>
            <person name="Garvin B.E."/>
            <person name="Gibson G."/>
            <person name="Gilbert D."/>
            <person name="Gnerre S."/>
            <person name="Godfrey J."/>
            <person name="Good R."/>
            <person name="Gotea V."/>
            <person name="Gravely B."/>
            <person name="Greenberg A.J."/>
            <person name="Griffiths-Jones S."/>
            <person name="Gross S."/>
            <person name="Guigo R."/>
            <person name="Gustafson E.A."/>
            <person name="Haerty W."/>
            <person name="Hahn M.W."/>
            <person name="Halligan D.L."/>
            <person name="Halpern A.L."/>
            <person name="Halter G.M."/>
            <person name="Han M.V."/>
            <person name="Heger A."/>
            <person name="Hillier L."/>
            <person name="Hinrichs A.S."/>
            <person name="Holmes I."/>
            <person name="Hoskins R.A."/>
            <person name="Hubisz M.J."/>
            <person name="Hultmark D."/>
            <person name="Huntley M.A."/>
            <person name="Jaffe D.B."/>
            <person name="Jagadeeshan S."/>
            <person name="Jeck W.R."/>
            <person name="Johnson J."/>
            <person name="Jones C.D."/>
            <person name="Jordan W.C."/>
            <person name="Karpen G.H."/>
            <person name="Kataoka E."/>
            <person name="Keightley P.D."/>
            <person name="Kheradpour P."/>
            <person name="Kirkness E.F."/>
            <person name="Koerich L.B."/>
            <person name="Kristiansen K."/>
            <person name="Kudrna D."/>
            <person name="Kulathinal R.J."/>
            <person name="Kumar S."/>
            <person name="Kwok R."/>
            <person name="Lander E."/>
            <person name="Langley C.H."/>
            <person name="Lapoint R."/>
            <person name="Lazzaro B.P."/>
            <person name="Lee S.J."/>
            <person name="Levesque L."/>
            <person name="Li R."/>
            <person name="Lin C.F."/>
            <person name="Lin M.F."/>
            <person name="Lindblad-Toh K."/>
            <person name="Llopart A."/>
            <person name="Long M."/>
            <person name="Low L."/>
            <person name="Lozovsky E."/>
            <person name="Lu J."/>
            <person name="Luo M."/>
            <person name="Machado C.A."/>
            <person name="Makalowski W."/>
            <person name="Marzo M."/>
            <person name="Matsuda M."/>
            <person name="Matzkin L."/>
            <person name="McAllister B."/>
            <person name="McBride C.S."/>
            <person name="McKernan B."/>
            <person name="McKernan K."/>
            <person name="Mendez-Lago M."/>
            <person name="Minx P."/>
            <person name="Mollenhauer M.U."/>
            <person name="Montooth K."/>
            <person name="Mount S.M."/>
            <person name="Mu X."/>
            <person name="Myers E."/>
            <person name="Negre B."/>
            <person name="Newfeld S."/>
            <person name="Nielsen R."/>
            <person name="Noor M.A."/>
            <person name="O'Grady P."/>
            <person name="Pachter L."/>
            <person name="Papaceit M."/>
            <person name="Parisi M.J."/>
            <person name="Parisi M."/>
            <person name="Parts L."/>
            <person name="Pedersen J.S."/>
            <person name="Pesole G."/>
            <person name="Phillippy A.M."/>
            <person name="Ponting C.P."/>
            <person name="Pop M."/>
            <person name="Porcelli D."/>
            <person name="Powell J.R."/>
            <person name="Prohaska S."/>
            <person name="Pruitt K."/>
            <person name="Puig M."/>
            <person name="Quesneville H."/>
            <person name="Ram K.R."/>
            <person name="Rand D."/>
            <person name="Rasmussen M.D."/>
            <person name="Reed L.K."/>
            <person name="Reenan R."/>
            <person name="Reily A."/>
            <person name="Remington K.A."/>
            <person name="Rieger T.T."/>
            <person name="Ritchie M.G."/>
            <person name="Robin C."/>
            <person name="Rogers Y.H."/>
            <person name="Rohde C."/>
            <person name="Rozas J."/>
            <person name="Rubenfield M.J."/>
            <person name="Ruiz A."/>
            <person name="Russo S."/>
            <person name="Salzberg S.L."/>
            <person name="Sanchez-Gracia A."/>
            <person name="Saranga D.J."/>
            <person name="Sato H."/>
            <person name="Schaeffer S.W."/>
            <person name="Schatz M.C."/>
            <person name="Schlenke T."/>
            <person name="Schwartz R."/>
            <person name="Segarra C."/>
            <person name="Singh R.S."/>
            <person name="Sirot L."/>
            <person name="Sirota M."/>
            <person name="Sisneros N.B."/>
            <person name="Smith C.D."/>
            <person name="Smith T.F."/>
            <person name="Spieth J."/>
            <person name="Stage D.E."/>
            <person name="Stark A."/>
            <person name="Stephan W."/>
            <person name="Strausberg R.L."/>
            <person name="Strempel S."/>
            <person name="Sturgill D."/>
            <person name="Sutton G."/>
            <person name="Sutton G.G."/>
            <person name="Tao W."/>
            <person name="Teichmann S."/>
            <person name="Tobari Y.N."/>
            <person name="Tomimura Y."/>
            <person name="Tsolas J.M."/>
            <person name="Valente V.L."/>
            <person name="Venter E."/>
            <person name="Venter J.C."/>
            <person name="Vicario S."/>
            <person name="Vieira F.G."/>
            <person name="Vilella A.J."/>
            <person name="Villasante A."/>
            <person name="Walenz B."/>
            <person name="Wang J."/>
            <person name="Wasserman M."/>
            <person name="Watts T."/>
            <person name="Wilson D."/>
            <person name="Wilson R.K."/>
            <person name="Wing R.A."/>
            <person name="Wolfner M.F."/>
            <person name="Wong A."/>
            <person name="Wong G.K."/>
            <person name="Wu C.I."/>
            <person name="Wu G."/>
            <person name="Yamamoto D."/>
            <person name="Yang H.P."/>
            <person name="Yang S.P."/>
            <person name="Yorke J.A."/>
            <person name="Yoshida K."/>
            <person name="Zdobnov E."/>
            <person name="Zhang P."/>
            <person name="Zhang Y."/>
            <person name="Zimin A.V."/>
            <person name="Baldwin J."/>
            <person name="Abdouelleil A."/>
            <person name="Abdulkadir J."/>
            <person name="Abebe A."/>
            <person name="Abera B."/>
            <person name="Abreu J."/>
            <person name="Acer S.C."/>
            <person name="Aftuck L."/>
            <person name="Alexander A."/>
            <person name="An P."/>
            <person name="Anderson E."/>
            <person name="Anderson S."/>
            <person name="Arachi H."/>
            <person name="Azer M."/>
            <person name="Bachantsang P."/>
            <person name="Barry A."/>
            <person name="Bayul T."/>
            <person name="Berlin A."/>
            <person name="Bessette D."/>
            <person name="Bloom T."/>
            <person name="Blye J."/>
            <person name="Boguslavskiy L."/>
            <person name="Bonnet C."/>
            <person name="Boukhgalter B."/>
            <person name="Bourzgui I."/>
            <person name="Brown A."/>
            <person name="Cahill P."/>
            <person name="Channer S."/>
            <person name="Cheshatsang Y."/>
            <person name="Chuda L."/>
            <person name="Citroen M."/>
            <person name="Collymore A."/>
            <person name="Cooke P."/>
            <person name="Costello M."/>
            <person name="D'Aco K."/>
            <person name="Daza R."/>
            <person name="De Haan G."/>
            <person name="DeGray S."/>
            <person name="DeMaso C."/>
            <person name="Dhargay N."/>
            <person name="Dooley K."/>
            <person name="Dooley E."/>
            <person name="Doricent M."/>
            <person name="Dorje P."/>
            <person name="Dorjee K."/>
            <person name="Dupes A."/>
            <person name="Elong R."/>
            <person name="Falk J."/>
            <person name="Farina A."/>
            <person name="Faro S."/>
            <person name="Ferguson D."/>
            <person name="Fisher S."/>
            <person name="Foley C.D."/>
            <person name="Franke A."/>
            <person name="Friedrich D."/>
            <person name="Gadbois L."/>
            <person name="Gearin G."/>
            <person name="Gearin C.R."/>
            <person name="Giannoukos G."/>
            <person name="Goode T."/>
            <person name="Graham J."/>
            <person name="Grandbois E."/>
            <person name="Grewal S."/>
            <person name="Gyaltsen K."/>
            <person name="Hafez N."/>
            <person name="Hagos B."/>
            <person name="Hall J."/>
            <person name="Henson C."/>
            <person name="Hollinger A."/>
            <person name="Honan T."/>
            <person name="Huard M.D."/>
            <person name="Hughes L."/>
            <person name="Hurhula B."/>
            <person name="Husby M.E."/>
            <person name="Kamat A."/>
            <person name="Kanga B."/>
            <person name="Kashin S."/>
            <person name="Khazanovich D."/>
            <person name="Kisner P."/>
            <person name="Lance K."/>
            <person name="Lara M."/>
            <person name="Lee W."/>
            <person name="Lennon N."/>
            <person name="Letendre F."/>
            <person name="LeVine R."/>
            <person name="Lipovsky A."/>
            <person name="Liu X."/>
            <person name="Liu J."/>
            <person name="Liu S."/>
            <person name="Lokyitsang T."/>
            <person name="Lokyitsang Y."/>
            <person name="Lubonja R."/>
            <person name="Lui A."/>
            <person name="MacDonald P."/>
            <person name="Magnisalis V."/>
            <person name="Maru K."/>
            <person name="Matthews C."/>
            <person name="McCusker W."/>
            <person name="McDonough S."/>
            <person name="Mehta T."/>
            <person name="Meldrim J."/>
            <person name="Meneus L."/>
            <person name="Mihai O."/>
            <person name="Mihalev A."/>
            <person name="Mihova T."/>
            <person name="Mittelman R."/>
            <person name="Mlenga V."/>
            <person name="Montmayeur A."/>
            <person name="Mulrain L."/>
            <person name="Navidi A."/>
            <person name="Naylor J."/>
            <person name="Negash T."/>
            <person name="Nguyen T."/>
            <person name="Nguyen N."/>
            <person name="Nicol R."/>
            <person name="Norbu C."/>
            <person name="Norbu N."/>
            <person name="Novod N."/>
            <person name="O'Neill B."/>
            <person name="Osman S."/>
            <person name="Markiewicz E."/>
            <person name="Oyono O.L."/>
            <person name="Patti C."/>
            <person name="Phunkhang P."/>
            <person name="Pierre F."/>
            <person name="Priest M."/>
            <person name="Raghuraman S."/>
            <person name="Rege F."/>
            <person name="Reyes R."/>
            <person name="Rise C."/>
            <person name="Rogov P."/>
            <person name="Ross K."/>
            <person name="Ryan E."/>
            <person name="Settipalli S."/>
            <person name="Shea T."/>
            <person name="Sherpa N."/>
            <person name="Shi L."/>
            <person name="Shih D."/>
            <person name="Sparrow T."/>
            <person name="Spaulding J."/>
            <person name="Stalker J."/>
            <person name="Stange-Thomann N."/>
            <person name="Stavropoulos S."/>
            <person name="Stone C."/>
            <person name="Strader C."/>
            <person name="Tesfaye S."/>
            <person name="Thomson T."/>
            <person name="Thoulutsang Y."/>
            <person name="Thoulutsang D."/>
            <person name="Topham K."/>
            <person name="Topping I."/>
            <person name="Tsamla T."/>
            <person name="Vassiliev H."/>
            <person name="Vo A."/>
            <person name="Wangchuk T."/>
            <person name="Wangdi T."/>
            <person name="Weiand M."/>
            <person name="Wilkinson J."/>
            <person name="Wilson A."/>
            <person name="Yadav S."/>
            <person name="Young G."/>
            <person name="Yu Q."/>
            <person name="Zembek L."/>
            <person name="Zhong D."/>
            <person name="Zimmer A."/>
            <person name="Zwirko Z."/>
            <person name="Jaffe D.B."/>
            <person name="Alvarez P."/>
            <person name="Brockman W."/>
            <person name="Butler J."/>
            <person name="Chin C."/>
            <person name="Gnerre S."/>
            <person name="Grabherr M."/>
            <person name="Kleber M."/>
            <person name="Mauceli E."/>
            <person name="MacCallum I."/>
        </authorList>
    </citation>
    <scope>NUCLEOTIDE SEQUENCE [LARGE SCALE GENOMIC DNA]</scope>
    <source>
        <strain evidence="7">Tucson 15287-2541.00</strain>
    </source>
</reference>
<dbReference type="PhylomeDB" id="B4JAK7"/>
<dbReference type="STRING" id="7222.B4JAK7"/>
<keyword evidence="7" id="KW-1185">Reference proteome</keyword>
<dbReference type="OrthoDB" id="199913at2759"/>
<dbReference type="PANTHER" id="PTHR11610:SF37">
    <property type="entry name" value="GH01208P"/>
    <property type="match status" value="1"/>
</dbReference>
<dbReference type="HOGENOM" id="CLU_027171_8_2_1"/>
<keyword evidence="3" id="KW-0964">Secreted</keyword>
<dbReference type="GO" id="GO:0005615">
    <property type="term" value="C:extracellular space"/>
    <property type="evidence" value="ECO:0007669"/>
    <property type="project" value="TreeGrafter"/>
</dbReference>
<evidence type="ECO:0000313" key="7">
    <source>
        <dbReference type="Proteomes" id="UP000001070"/>
    </source>
</evidence>
<dbReference type="eggNOG" id="ENOG502S0GJ">
    <property type="taxonomic scope" value="Eukaryota"/>
</dbReference>
<evidence type="ECO:0000256" key="2">
    <source>
        <dbReference type="ARBA" id="ARBA00010701"/>
    </source>
</evidence>
<evidence type="ECO:0000256" key="1">
    <source>
        <dbReference type="ARBA" id="ARBA00004613"/>
    </source>
</evidence>
<organism evidence="7">
    <name type="scientific">Drosophila grimshawi</name>
    <name type="common">Hawaiian fruit fly</name>
    <name type="synonym">Idiomyia grimshawi</name>
    <dbReference type="NCBI Taxonomy" id="7222"/>
    <lineage>
        <taxon>Eukaryota</taxon>
        <taxon>Metazoa</taxon>
        <taxon>Ecdysozoa</taxon>
        <taxon>Arthropoda</taxon>
        <taxon>Hexapoda</taxon>
        <taxon>Insecta</taxon>
        <taxon>Pterygota</taxon>
        <taxon>Neoptera</taxon>
        <taxon>Endopterygota</taxon>
        <taxon>Diptera</taxon>
        <taxon>Brachycera</taxon>
        <taxon>Muscomorpha</taxon>
        <taxon>Ephydroidea</taxon>
        <taxon>Drosophilidae</taxon>
        <taxon>Drosophila</taxon>
        <taxon>Hawaiian Drosophila</taxon>
    </lineage>
</organism>
<comment type="similarity">
    <text evidence="2 4">Belongs to the AB hydrolase superfamily. Lipase family.</text>
</comment>
<evidence type="ECO:0000256" key="3">
    <source>
        <dbReference type="ARBA" id="ARBA00022525"/>
    </source>
</evidence>
<dbReference type="Gene3D" id="3.40.50.1820">
    <property type="entry name" value="alpha/beta hydrolase"/>
    <property type="match status" value="1"/>
</dbReference>
<name>B4JAK7_DROGR</name>
<comment type="subcellular location">
    <subcellularLocation>
        <location evidence="1">Secreted</location>
    </subcellularLocation>
</comment>
<dbReference type="InterPro" id="IPR013818">
    <property type="entry name" value="Lipase"/>
</dbReference>
<dbReference type="InterPro" id="IPR029058">
    <property type="entry name" value="AB_hydrolase_fold"/>
</dbReference>
<dbReference type="EMBL" id="CH916368">
    <property type="protein sequence ID" value="EDW02793.1"/>
    <property type="molecule type" value="Genomic_DNA"/>
</dbReference>
<evidence type="ECO:0000259" key="5">
    <source>
        <dbReference type="Pfam" id="PF00151"/>
    </source>
</evidence>
<dbReference type="SMR" id="B4JAK7"/>
<gene>
    <name evidence="6" type="primary">Dgri\GH10839</name>
    <name evidence="6" type="ORF">Dgri_GH10839</name>
</gene>
<dbReference type="GO" id="GO:0017171">
    <property type="term" value="F:serine hydrolase activity"/>
    <property type="evidence" value="ECO:0007669"/>
    <property type="project" value="TreeGrafter"/>
</dbReference>
<dbReference type="AlphaFoldDB" id="B4JAK7"/>